<dbReference type="STRING" id="708187.A0A1Q8S451"/>
<protein>
    <submittedName>
        <fullName evidence="4">Sterol regulatory element-binding protein ECM22-like protein 1</fullName>
    </submittedName>
</protein>
<feature type="region of interest" description="Disordered" evidence="2">
    <location>
        <begin position="84"/>
        <end position="134"/>
    </location>
</feature>
<organism evidence="4 5">
    <name type="scientific">Colletotrichum chlorophyti</name>
    <dbReference type="NCBI Taxonomy" id="708187"/>
    <lineage>
        <taxon>Eukaryota</taxon>
        <taxon>Fungi</taxon>
        <taxon>Dikarya</taxon>
        <taxon>Ascomycota</taxon>
        <taxon>Pezizomycotina</taxon>
        <taxon>Sordariomycetes</taxon>
        <taxon>Hypocreomycetidae</taxon>
        <taxon>Glomerellales</taxon>
        <taxon>Glomerellaceae</taxon>
        <taxon>Colletotrichum</taxon>
    </lineage>
</organism>
<evidence type="ECO:0000313" key="5">
    <source>
        <dbReference type="Proteomes" id="UP000186583"/>
    </source>
</evidence>
<dbReference type="InterPro" id="IPR021858">
    <property type="entry name" value="Fun_TF"/>
</dbReference>
<dbReference type="GO" id="GO:0008270">
    <property type="term" value="F:zinc ion binding"/>
    <property type="evidence" value="ECO:0007669"/>
    <property type="project" value="InterPro"/>
</dbReference>
<dbReference type="PANTHER" id="PTHR47657:SF13">
    <property type="entry name" value="ZN(2)-C6 FUNGAL-TYPE DOMAIN-CONTAINING PROTEIN-RELATED"/>
    <property type="match status" value="1"/>
</dbReference>
<feature type="region of interest" description="Disordered" evidence="2">
    <location>
        <begin position="1"/>
        <end position="24"/>
    </location>
</feature>
<feature type="domain" description="Zn(2)-C6 fungal-type" evidence="3">
    <location>
        <begin position="40"/>
        <end position="82"/>
    </location>
</feature>
<sequence length="461" mass="51811">MNDDKENPGSSTCTGPANDAHSGTGCCCGTCRKHKRRSHKKSRNGCQNCKRRKCDETKPECGNCVRFSMHCDFAPAPTNLLAQAPTAPASVPKKRGRPRKDWDAFPKLPTPTPTASEADTAKTPQTPQTPLPAPNGPPFSAVLNADDLELLHHYMCHTAITLGEARVWREHVPRLGFHHHYVLHMVLAISAQHLARLRPSKAAHYEALADRHSTSALPAVTNFISQLNNDNCQALYHTTVLVCLSTFAKKPSPGHLLVIAENGEVPWWGLMRGVRIVVKRMGIQAIIAGWADDGVSFEQTWTHCPPLPAPIQKMVHWEKRFDELSDLVATTSEPERAMYTASLESLKDCFKMTYGTEAEPEPHIQGKFEVVMRWLYNMSDEFVLRLERRQPLALILLGHFSVLIQTLEHFWFMQGWSKHLANGMFRTLDPQHAHWLQWPTEQINHPGPVDHGVLSVQKMID</sequence>
<keyword evidence="5" id="KW-1185">Reference proteome</keyword>
<dbReference type="Pfam" id="PF11951">
    <property type="entry name" value="Fungal_trans_2"/>
    <property type="match status" value="1"/>
</dbReference>
<evidence type="ECO:0000256" key="1">
    <source>
        <dbReference type="ARBA" id="ARBA00023242"/>
    </source>
</evidence>
<evidence type="ECO:0000259" key="3">
    <source>
        <dbReference type="SMART" id="SM00066"/>
    </source>
</evidence>
<dbReference type="EMBL" id="MPGH01000019">
    <property type="protein sequence ID" value="OLN96228.1"/>
    <property type="molecule type" value="Genomic_DNA"/>
</dbReference>
<gene>
    <name evidence="4" type="ORF">CCHL11_04471</name>
</gene>
<evidence type="ECO:0000256" key="2">
    <source>
        <dbReference type="SAM" id="MobiDB-lite"/>
    </source>
</evidence>
<reference evidence="4 5" key="1">
    <citation type="submission" date="2016-11" db="EMBL/GenBank/DDBJ databases">
        <title>Draft Genome Assembly of Colletotrichum chlorophyti a pathogen of herbaceous plants.</title>
        <authorList>
            <person name="Gan P."/>
            <person name="Narusaka M."/>
            <person name="Tsushima A."/>
            <person name="Narusaka Y."/>
            <person name="Takano Y."/>
            <person name="Shirasu K."/>
        </authorList>
    </citation>
    <scope>NUCLEOTIDE SEQUENCE [LARGE SCALE GENOMIC DNA]</scope>
    <source>
        <strain evidence="4 5">NTL11</strain>
    </source>
</reference>
<dbReference type="InterPro" id="IPR052400">
    <property type="entry name" value="Zn2-C6_fungal_TF"/>
</dbReference>
<comment type="caution">
    <text evidence="4">The sequence shown here is derived from an EMBL/GenBank/DDBJ whole genome shotgun (WGS) entry which is preliminary data.</text>
</comment>
<dbReference type="AlphaFoldDB" id="A0A1Q8S451"/>
<keyword evidence="1" id="KW-0539">Nucleus</keyword>
<dbReference type="PANTHER" id="PTHR47657">
    <property type="entry name" value="STEROL REGULATORY ELEMENT-BINDING PROTEIN ECM22"/>
    <property type="match status" value="1"/>
</dbReference>
<dbReference type="Pfam" id="PF00172">
    <property type="entry name" value="Zn_clus"/>
    <property type="match status" value="1"/>
</dbReference>
<dbReference type="OrthoDB" id="416217at2759"/>
<dbReference type="Proteomes" id="UP000186583">
    <property type="component" value="Unassembled WGS sequence"/>
</dbReference>
<dbReference type="Gene3D" id="4.10.240.10">
    <property type="entry name" value="Zn(2)-C6 fungal-type DNA-binding domain"/>
    <property type="match status" value="1"/>
</dbReference>
<name>A0A1Q8S451_9PEZI</name>
<proteinExistence type="predicted"/>
<dbReference type="CDD" id="cd00067">
    <property type="entry name" value="GAL4"/>
    <property type="match status" value="1"/>
</dbReference>
<accession>A0A1Q8S451</accession>
<dbReference type="InterPro" id="IPR036864">
    <property type="entry name" value="Zn2-C6_fun-type_DNA-bd_sf"/>
</dbReference>
<dbReference type="SUPFAM" id="SSF57701">
    <property type="entry name" value="Zn2/Cys6 DNA-binding domain"/>
    <property type="match status" value="1"/>
</dbReference>
<dbReference type="SMART" id="SM00066">
    <property type="entry name" value="GAL4"/>
    <property type="match status" value="1"/>
</dbReference>
<dbReference type="InterPro" id="IPR001138">
    <property type="entry name" value="Zn2Cys6_DnaBD"/>
</dbReference>
<evidence type="ECO:0000313" key="4">
    <source>
        <dbReference type="EMBL" id="OLN96228.1"/>
    </source>
</evidence>
<dbReference type="GO" id="GO:0000981">
    <property type="term" value="F:DNA-binding transcription factor activity, RNA polymerase II-specific"/>
    <property type="evidence" value="ECO:0007669"/>
    <property type="project" value="InterPro"/>
</dbReference>